<dbReference type="EMBL" id="JBGUBD010000014">
    <property type="protein sequence ID" value="MFA9480019.1"/>
    <property type="molecule type" value="Genomic_DNA"/>
</dbReference>
<organism evidence="2 3">
    <name type="scientific">Natronomicrosphaera hydrolytica</name>
    <dbReference type="NCBI Taxonomy" id="3242702"/>
    <lineage>
        <taxon>Bacteria</taxon>
        <taxon>Pseudomonadati</taxon>
        <taxon>Planctomycetota</taxon>
        <taxon>Phycisphaerae</taxon>
        <taxon>Phycisphaerales</taxon>
        <taxon>Phycisphaeraceae</taxon>
        <taxon>Natronomicrosphaera</taxon>
    </lineage>
</organism>
<evidence type="ECO:0000259" key="1">
    <source>
        <dbReference type="Pfam" id="PF03551"/>
    </source>
</evidence>
<dbReference type="InterPro" id="IPR052509">
    <property type="entry name" value="Metal_resp_DNA-bind_regulator"/>
</dbReference>
<dbReference type="InterPro" id="IPR005149">
    <property type="entry name" value="Tscrpt_reg_PadR_N"/>
</dbReference>
<dbReference type="Proteomes" id="UP001575105">
    <property type="component" value="Unassembled WGS sequence"/>
</dbReference>
<dbReference type="RefSeq" id="WP_425346944.1">
    <property type="nucleotide sequence ID" value="NZ_JBGUBD010000014.1"/>
</dbReference>
<dbReference type="PANTHER" id="PTHR33169:SF14">
    <property type="entry name" value="TRANSCRIPTIONAL REGULATOR RV3488"/>
    <property type="match status" value="1"/>
</dbReference>
<name>A0ABV4U8T4_9BACT</name>
<evidence type="ECO:0000313" key="3">
    <source>
        <dbReference type="Proteomes" id="UP001575105"/>
    </source>
</evidence>
<dbReference type="SUPFAM" id="SSF46785">
    <property type="entry name" value="Winged helix' DNA-binding domain"/>
    <property type="match status" value="1"/>
</dbReference>
<evidence type="ECO:0000313" key="2">
    <source>
        <dbReference type="EMBL" id="MFA9480019.1"/>
    </source>
</evidence>
<dbReference type="PANTHER" id="PTHR33169">
    <property type="entry name" value="PADR-FAMILY TRANSCRIPTIONAL REGULATOR"/>
    <property type="match status" value="1"/>
</dbReference>
<sequence>MDFSSELVRGSVVPVVLALLREKPMYGYEMVKLVNARTNGLFEWREGTLYPTLHRLEAERLIKAKWQAGESGKRRKYYMLTRRGQSELAKRAEEWQQFAGAMNMLLAKG</sequence>
<proteinExistence type="predicted"/>
<comment type="caution">
    <text evidence="2">The sequence shown here is derived from an EMBL/GenBank/DDBJ whole genome shotgun (WGS) entry which is preliminary data.</text>
</comment>
<reference evidence="2 3" key="1">
    <citation type="submission" date="2024-08" db="EMBL/GenBank/DDBJ databases">
        <title>Whole-genome sequencing of halo(alkali)philic microorganisms from hypersaline lakes.</title>
        <authorList>
            <person name="Sorokin D.Y."/>
            <person name="Merkel A.Y."/>
            <person name="Messina E."/>
            <person name="Yakimov M."/>
        </authorList>
    </citation>
    <scope>NUCLEOTIDE SEQUENCE [LARGE SCALE GENOMIC DNA]</scope>
    <source>
        <strain evidence="2 3">AB-hyl4</strain>
    </source>
</reference>
<dbReference type="Gene3D" id="1.10.10.10">
    <property type="entry name" value="Winged helix-like DNA-binding domain superfamily/Winged helix DNA-binding domain"/>
    <property type="match status" value="1"/>
</dbReference>
<protein>
    <submittedName>
        <fullName evidence="2">PadR family transcriptional regulator</fullName>
    </submittedName>
</protein>
<gene>
    <name evidence="2" type="ORF">ACERK3_17210</name>
</gene>
<dbReference type="InterPro" id="IPR036390">
    <property type="entry name" value="WH_DNA-bd_sf"/>
</dbReference>
<dbReference type="InterPro" id="IPR036388">
    <property type="entry name" value="WH-like_DNA-bd_sf"/>
</dbReference>
<accession>A0ABV4U8T4</accession>
<keyword evidence="3" id="KW-1185">Reference proteome</keyword>
<feature type="domain" description="Transcription regulator PadR N-terminal" evidence="1">
    <location>
        <begin position="16"/>
        <end position="90"/>
    </location>
</feature>
<dbReference type="Pfam" id="PF03551">
    <property type="entry name" value="PadR"/>
    <property type="match status" value="1"/>
</dbReference>